<feature type="modified residue" description="N6-(pyridoxal phosphate)lysine" evidence="12">
    <location>
        <position position="91"/>
    </location>
</feature>
<evidence type="ECO:0000256" key="3">
    <source>
        <dbReference type="ARBA" id="ARBA00004733"/>
    </source>
</evidence>
<dbReference type="InterPro" id="IPR036052">
    <property type="entry name" value="TrpB-like_PALP_sf"/>
</dbReference>
<dbReference type="Pfam" id="PF00291">
    <property type="entry name" value="PALP"/>
    <property type="match status" value="1"/>
</dbReference>
<comment type="catalytic activity">
    <reaction evidence="11 12">
        <text>(1S,2R)-1-C-(indol-3-yl)glycerol 3-phosphate + L-serine = D-glyceraldehyde 3-phosphate + L-tryptophan + H2O</text>
        <dbReference type="Rhea" id="RHEA:10532"/>
        <dbReference type="ChEBI" id="CHEBI:15377"/>
        <dbReference type="ChEBI" id="CHEBI:33384"/>
        <dbReference type="ChEBI" id="CHEBI:57912"/>
        <dbReference type="ChEBI" id="CHEBI:58866"/>
        <dbReference type="ChEBI" id="CHEBI:59776"/>
        <dbReference type="EC" id="4.2.1.20"/>
    </reaction>
</comment>
<dbReference type="GO" id="GO:0005737">
    <property type="term" value="C:cytoplasm"/>
    <property type="evidence" value="ECO:0007669"/>
    <property type="project" value="TreeGrafter"/>
</dbReference>
<keyword evidence="8 12" id="KW-0663">Pyridoxal phosphate</keyword>
<keyword evidence="6 12" id="KW-0028">Amino-acid biosynthesis</keyword>
<evidence type="ECO:0000256" key="11">
    <source>
        <dbReference type="ARBA" id="ARBA00049047"/>
    </source>
</evidence>
<dbReference type="PANTHER" id="PTHR48077:SF3">
    <property type="entry name" value="TRYPTOPHAN SYNTHASE"/>
    <property type="match status" value="1"/>
</dbReference>
<protein>
    <recommendedName>
        <fullName evidence="12">Tryptophan synthase beta chain</fullName>
        <ecNumber evidence="12">4.2.1.20</ecNumber>
    </recommendedName>
</protein>
<dbReference type="AlphaFoldDB" id="A0A2A5SGJ5"/>
<keyword evidence="10 12" id="KW-0456">Lyase</keyword>
<evidence type="ECO:0000256" key="12">
    <source>
        <dbReference type="HAMAP-Rule" id="MF_00133"/>
    </source>
</evidence>
<evidence type="ECO:0000256" key="2">
    <source>
        <dbReference type="ARBA" id="ARBA00002786"/>
    </source>
</evidence>
<evidence type="ECO:0000256" key="6">
    <source>
        <dbReference type="ARBA" id="ARBA00022605"/>
    </source>
</evidence>
<dbReference type="EC" id="4.2.1.20" evidence="12"/>
<dbReference type="GeneID" id="93295474"/>
<dbReference type="SUPFAM" id="SSF53686">
    <property type="entry name" value="Tryptophan synthase beta subunit-like PLP-dependent enzymes"/>
    <property type="match status" value="1"/>
</dbReference>
<dbReference type="KEGG" id="lrn:CMV25_01305"/>
<dbReference type="InterPro" id="IPR001926">
    <property type="entry name" value="TrpB-like_PALP"/>
</dbReference>
<dbReference type="NCBIfam" id="TIGR00263">
    <property type="entry name" value="trpB"/>
    <property type="match status" value="1"/>
</dbReference>
<dbReference type="EMBL" id="CP047616">
    <property type="protein sequence ID" value="QIW54160.1"/>
    <property type="molecule type" value="Genomic_DNA"/>
</dbReference>
<keyword evidence="7 12" id="KW-0822">Tryptophan biosynthesis</keyword>
<dbReference type="PANTHER" id="PTHR48077">
    <property type="entry name" value="TRYPTOPHAN SYNTHASE-RELATED"/>
    <property type="match status" value="1"/>
</dbReference>
<dbReference type="PIRSF" id="PIRSF001413">
    <property type="entry name" value="Trp_syn_beta"/>
    <property type="match status" value="1"/>
</dbReference>
<accession>A0A2A5SGJ5</accession>
<dbReference type="OrthoDB" id="9766131at2"/>
<organism evidence="13 14">
    <name type="scientific">Pseudolactococcus raffinolactis</name>
    <dbReference type="NCBI Taxonomy" id="1366"/>
    <lineage>
        <taxon>Bacteria</taxon>
        <taxon>Bacillati</taxon>
        <taxon>Bacillota</taxon>
        <taxon>Bacilli</taxon>
        <taxon>Lactobacillales</taxon>
        <taxon>Streptococcaceae</taxon>
        <taxon>Pseudolactococcus</taxon>
    </lineage>
</organism>
<dbReference type="FunFam" id="3.40.50.1100:FF:000001">
    <property type="entry name" value="Tryptophan synthase beta chain"/>
    <property type="match status" value="1"/>
</dbReference>
<dbReference type="PROSITE" id="PS00168">
    <property type="entry name" value="TRP_SYNTHASE_BETA"/>
    <property type="match status" value="1"/>
</dbReference>
<comment type="function">
    <text evidence="2 12">The beta subunit is responsible for the synthesis of L-tryptophan from indole and L-serine.</text>
</comment>
<evidence type="ECO:0000313" key="13">
    <source>
        <dbReference type="EMBL" id="QIW54160.1"/>
    </source>
</evidence>
<comment type="cofactor">
    <cofactor evidence="1 12">
        <name>pyridoxal 5'-phosphate</name>
        <dbReference type="ChEBI" id="CHEBI:597326"/>
    </cofactor>
</comment>
<reference evidence="13 14" key="1">
    <citation type="submission" date="2019-12" db="EMBL/GenBank/DDBJ databases">
        <title>Whole genome sequences of Lactococcus raffinolactis strains isolated from sewage.</title>
        <authorList>
            <person name="Ybazeta G."/>
            <person name="Ross M."/>
            <person name="Brabant-Kirwan D."/>
            <person name="Saleh M."/>
            <person name="Dillon J.A."/>
            <person name="Splinter K."/>
            <person name="Nokhbeh R."/>
        </authorList>
    </citation>
    <scope>NUCLEOTIDE SEQUENCE [LARGE SCALE GENOMIC DNA]</scope>
    <source>
        <strain evidence="13 14">Lr_19_5</strain>
    </source>
</reference>
<dbReference type="Proteomes" id="UP000501945">
    <property type="component" value="Chromosome"/>
</dbReference>
<evidence type="ECO:0000313" key="14">
    <source>
        <dbReference type="Proteomes" id="UP000501945"/>
    </source>
</evidence>
<evidence type="ECO:0000256" key="5">
    <source>
        <dbReference type="ARBA" id="ARBA00011270"/>
    </source>
</evidence>
<evidence type="ECO:0000256" key="7">
    <source>
        <dbReference type="ARBA" id="ARBA00022822"/>
    </source>
</evidence>
<dbReference type="RefSeq" id="WP_061774010.1">
    <property type="nucleotide sequence ID" value="NZ_BAAAXH010000085.1"/>
</dbReference>
<dbReference type="InterPro" id="IPR023026">
    <property type="entry name" value="Trp_synth_beta/beta-like"/>
</dbReference>
<comment type="similarity">
    <text evidence="4 12">Belongs to the TrpB family.</text>
</comment>
<dbReference type="HAMAP" id="MF_00133">
    <property type="entry name" value="Trp_synth_beta"/>
    <property type="match status" value="1"/>
</dbReference>
<evidence type="ECO:0000256" key="4">
    <source>
        <dbReference type="ARBA" id="ARBA00009982"/>
    </source>
</evidence>
<dbReference type="UniPathway" id="UPA00035">
    <property type="reaction ID" value="UER00044"/>
</dbReference>
<dbReference type="Gene3D" id="3.40.50.1100">
    <property type="match status" value="2"/>
</dbReference>
<dbReference type="FunFam" id="3.40.50.1100:FF:000004">
    <property type="entry name" value="Tryptophan synthase beta chain"/>
    <property type="match status" value="1"/>
</dbReference>
<comment type="subunit">
    <text evidence="5 12">Tetramer of two alpha and two beta chains.</text>
</comment>
<dbReference type="CDD" id="cd06446">
    <property type="entry name" value="Trp-synth_B"/>
    <property type="match status" value="1"/>
</dbReference>
<evidence type="ECO:0000256" key="9">
    <source>
        <dbReference type="ARBA" id="ARBA00023141"/>
    </source>
</evidence>
<name>A0A2A5SGJ5_9LACT</name>
<keyword evidence="9 12" id="KW-0057">Aromatic amino acid biosynthesis</keyword>
<dbReference type="InterPro" id="IPR006654">
    <property type="entry name" value="Trp_synth_beta"/>
</dbReference>
<sequence length="412" mass="43989">MIYQNPDQAGFFGTYGGTFVPETLMYAVKELKAAYEASKTDEAFQAELSDLLKNYVGRENPLYFAKNLTEKCGGAKIYLKREDLNHTGAHKINNALAQVMLAKKMGKNKIIAETGAGQHGVATATAAALFGMDCKIYMGAIDVQRQELNVFRMQLLGAEVVPVTDGSSVLKDAVNAALRAWVESVEDTHYILGTAAGPAPFPEMVRDFQAIIGRESRAQILEKEGKLPAAVVACVGGGSNAAGLFYPFVNDASVAMIGVEAAGRGLDSGETAASINRGTDGVLHGNIMRLLQDENGQVQEAYSISAGLDYPGLGPEHCHWNETGRAEYISATDDEALAGFKMLCVTEGIIPALESSHAISQLPSLAKRYGKDESIIVCLSGRGDKDVAQIKARAENHDTESGAISSQTFVEN</sequence>
<dbReference type="GO" id="GO:0004834">
    <property type="term" value="F:tryptophan synthase activity"/>
    <property type="evidence" value="ECO:0007669"/>
    <property type="project" value="UniProtKB-UniRule"/>
</dbReference>
<evidence type="ECO:0000256" key="8">
    <source>
        <dbReference type="ARBA" id="ARBA00022898"/>
    </source>
</evidence>
<evidence type="ECO:0000256" key="10">
    <source>
        <dbReference type="ARBA" id="ARBA00023239"/>
    </source>
</evidence>
<dbReference type="STRING" id="1348633.GCA_001591765_00437"/>
<comment type="pathway">
    <text evidence="3 12">Amino-acid biosynthesis; L-tryptophan biosynthesis; L-tryptophan from chorismate: step 5/5.</text>
</comment>
<proteinExistence type="inferred from homology"/>
<dbReference type="InterPro" id="IPR006653">
    <property type="entry name" value="Trp_synth_b_CS"/>
</dbReference>
<gene>
    <name evidence="12 13" type="primary">trpB</name>
    <name evidence="13" type="ORF">GU336_08410</name>
</gene>
<evidence type="ECO:0000256" key="1">
    <source>
        <dbReference type="ARBA" id="ARBA00001933"/>
    </source>
</evidence>